<dbReference type="RefSeq" id="XP_009169241.1">
    <property type="nucleotide sequence ID" value="XM_009170977.1"/>
</dbReference>
<name>A0A074ZUG1_OPIVI</name>
<dbReference type="KEGG" id="ovi:T265_05856"/>
<accession>A0A074ZUG1</accession>
<evidence type="ECO:0000313" key="2">
    <source>
        <dbReference type="Proteomes" id="UP000054324"/>
    </source>
</evidence>
<organism evidence="1 2">
    <name type="scientific">Opisthorchis viverrini</name>
    <name type="common">Southeast Asian liver fluke</name>
    <dbReference type="NCBI Taxonomy" id="6198"/>
    <lineage>
        <taxon>Eukaryota</taxon>
        <taxon>Metazoa</taxon>
        <taxon>Spiralia</taxon>
        <taxon>Lophotrochozoa</taxon>
        <taxon>Platyhelminthes</taxon>
        <taxon>Trematoda</taxon>
        <taxon>Digenea</taxon>
        <taxon>Opisthorchiida</taxon>
        <taxon>Opisthorchiata</taxon>
        <taxon>Opisthorchiidae</taxon>
        <taxon>Opisthorchis</taxon>
    </lineage>
</organism>
<proteinExistence type="predicted"/>
<evidence type="ECO:0000313" key="1">
    <source>
        <dbReference type="EMBL" id="KER27025.1"/>
    </source>
</evidence>
<dbReference type="AlphaFoldDB" id="A0A074ZUG1"/>
<protein>
    <submittedName>
        <fullName evidence="1">Uncharacterized protein</fullName>
    </submittedName>
</protein>
<dbReference type="Proteomes" id="UP000054324">
    <property type="component" value="Unassembled WGS sequence"/>
</dbReference>
<keyword evidence="2" id="KW-1185">Reference proteome</keyword>
<dbReference type="GeneID" id="20320038"/>
<sequence>MEGSYRLYQISIQTIKHQNGTTISNEEERLDRWAEHFEQQMSWPPAGTHLQPTGEVEPWTVNVEPPTASEVYDCICSLKRHRAPGWGPCDPHCAWLETLQDMAANQSQWRSCCQFLSRLPEPSNQSWLYGSEASVLDTDVKLSMMRMMMRLA</sequence>
<dbReference type="CTD" id="20320038"/>
<reference evidence="1 2" key="1">
    <citation type="submission" date="2013-11" db="EMBL/GenBank/DDBJ databases">
        <title>Opisthorchis viverrini - life in the bile duct.</title>
        <authorList>
            <person name="Young N.D."/>
            <person name="Nagarajan N."/>
            <person name="Lin S.J."/>
            <person name="Korhonen P.K."/>
            <person name="Jex A.R."/>
            <person name="Hall R.S."/>
            <person name="Safavi-Hemami H."/>
            <person name="Kaewkong W."/>
            <person name="Bertrand D."/>
            <person name="Gao S."/>
            <person name="Seet Q."/>
            <person name="Wongkham S."/>
            <person name="Teh B.T."/>
            <person name="Wongkham C."/>
            <person name="Intapan P.M."/>
            <person name="Maleewong W."/>
            <person name="Yang X."/>
            <person name="Hu M."/>
            <person name="Wang Z."/>
            <person name="Hofmann A."/>
            <person name="Sternberg P.W."/>
            <person name="Tan P."/>
            <person name="Wang J."/>
            <person name="Gasser R.B."/>
        </authorList>
    </citation>
    <scope>NUCLEOTIDE SEQUENCE [LARGE SCALE GENOMIC DNA]</scope>
</reference>
<dbReference type="EMBL" id="KL596733">
    <property type="protein sequence ID" value="KER27025.1"/>
    <property type="molecule type" value="Genomic_DNA"/>
</dbReference>
<gene>
    <name evidence="1" type="ORF">T265_05856</name>
</gene>
<dbReference type="OrthoDB" id="6247999at2759"/>